<sequence>MSSTVLDSEASLRERCTRIDLSRELLERLVEAGYNTFGKLAFAASSTPQGLTDESVDSWLATVVTPAPSAFQISVIRRLLYESHSLNVADLKSRVEGSAEGSVRQLPQAERNERIEAQRRRLSGLILTSHTTPAHSCIDHVTDMYENNTLKYLPINRWVSRFQEMSLQKKDSSVQMDNEGNLKVVQKQTDPTCDNLCTFEAFETWINKLFEAVQRSVPKGYTSVTLGQIVIADREMFVRLADRLEGQLQKPIGAEKPMDSALRELSESQDINQFLQPLASPPQPHPTKRPHKTTETETPSKGPGKGKDPGKTTGKSASVVIPAGCSEKDSQGGRSGSQGPDLVATSDPAPHGAEAFAQSILARRSMDAPPLAKDAWVYAHELRAHSIHVTHFIIGGKTV</sequence>
<dbReference type="AlphaFoldDB" id="A0A1Q9DTZ3"/>
<evidence type="ECO:0000313" key="3">
    <source>
        <dbReference type="Proteomes" id="UP000186817"/>
    </source>
</evidence>
<comment type="caution">
    <text evidence="2">The sequence shown here is derived from an EMBL/GenBank/DDBJ whole genome shotgun (WGS) entry which is preliminary data.</text>
</comment>
<dbReference type="OrthoDB" id="447476at2759"/>
<keyword evidence="3" id="KW-1185">Reference proteome</keyword>
<protein>
    <submittedName>
        <fullName evidence="2">Uncharacterized protein</fullName>
    </submittedName>
</protein>
<evidence type="ECO:0000313" key="2">
    <source>
        <dbReference type="EMBL" id="OLP98637.1"/>
    </source>
</evidence>
<name>A0A1Q9DTZ3_SYMMI</name>
<organism evidence="2 3">
    <name type="scientific">Symbiodinium microadriaticum</name>
    <name type="common">Dinoflagellate</name>
    <name type="synonym">Zooxanthella microadriatica</name>
    <dbReference type="NCBI Taxonomy" id="2951"/>
    <lineage>
        <taxon>Eukaryota</taxon>
        <taxon>Sar</taxon>
        <taxon>Alveolata</taxon>
        <taxon>Dinophyceae</taxon>
        <taxon>Suessiales</taxon>
        <taxon>Symbiodiniaceae</taxon>
        <taxon>Symbiodinium</taxon>
    </lineage>
</organism>
<reference evidence="2 3" key="1">
    <citation type="submission" date="2016-02" db="EMBL/GenBank/DDBJ databases">
        <title>Genome analysis of coral dinoflagellate symbionts highlights evolutionary adaptations to a symbiotic lifestyle.</title>
        <authorList>
            <person name="Aranda M."/>
            <person name="Li Y."/>
            <person name="Liew Y.J."/>
            <person name="Baumgarten S."/>
            <person name="Simakov O."/>
            <person name="Wilson M."/>
            <person name="Piel J."/>
            <person name="Ashoor H."/>
            <person name="Bougouffa S."/>
            <person name="Bajic V.B."/>
            <person name="Ryu T."/>
            <person name="Ravasi T."/>
            <person name="Bayer T."/>
            <person name="Micklem G."/>
            <person name="Kim H."/>
            <person name="Bhak J."/>
            <person name="Lajeunesse T.C."/>
            <person name="Voolstra C.R."/>
        </authorList>
    </citation>
    <scope>NUCLEOTIDE SEQUENCE [LARGE SCALE GENOMIC DNA]</scope>
    <source>
        <strain evidence="2 3">CCMP2467</strain>
    </source>
</reference>
<dbReference type="EMBL" id="LSRX01000390">
    <property type="protein sequence ID" value="OLP98637.1"/>
    <property type="molecule type" value="Genomic_DNA"/>
</dbReference>
<dbReference type="Proteomes" id="UP000186817">
    <property type="component" value="Unassembled WGS sequence"/>
</dbReference>
<evidence type="ECO:0000256" key="1">
    <source>
        <dbReference type="SAM" id="MobiDB-lite"/>
    </source>
</evidence>
<gene>
    <name evidence="2" type="ORF">AK812_SmicGene18870</name>
</gene>
<feature type="region of interest" description="Disordered" evidence="1">
    <location>
        <begin position="276"/>
        <end position="350"/>
    </location>
</feature>
<accession>A0A1Q9DTZ3</accession>
<proteinExistence type="predicted"/>